<evidence type="ECO:0000313" key="1">
    <source>
        <dbReference type="EMBL" id="MCM2370380.1"/>
    </source>
</evidence>
<dbReference type="Proteomes" id="UP001202961">
    <property type="component" value="Unassembled WGS sequence"/>
</dbReference>
<name>A0ABT0U0L2_9BACT</name>
<organism evidence="1 2">
    <name type="scientific">Aporhodopirellula aestuarii</name>
    <dbReference type="NCBI Taxonomy" id="2950107"/>
    <lineage>
        <taxon>Bacteria</taxon>
        <taxon>Pseudomonadati</taxon>
        <taxon>Planctomycetota</taxon>
        <taxon>Planctomycetia</taxon>
        <taxon>Pirellulales</taxon>
        <taxon>Pirellulaceae</taxon>
        <taxon>Aporhodopirellula</taxon>
    </lineage>
</organism>
<accession>A0ABT0U0L2</accession>
<dbReference type="EMBL" id="JAMQBK010000021">
    <property type="protein sequence ID" value="MCM2370380.1"/>
    <property type="molecule type" value="Genomic_DNA"/>
</dbReference>
<protein>
    <submittedName>
        <fullName evidence="1">Uncharacterized protein</fullName>
    </submittedName>
</protein>
<gene>
    <name evidence="1" type="ORF">NB063_07055</name>
</gene>
<evidence type="ECO:0000313" key="2">
    <source>
        <dbReference type="Proteomes" id="UP001202961"/>
    </source>
</evidence>
<comment type="caution">
    <text evidence="1">The sequence shown here is derived from an EMBL/GenBank/DDBJ whole genome shotgun (WGS) entry which is preliminary data.</text>
</comment>
<dbReference type="RefSeq" id="WP_250928048.1">
    <property type="nucleotide sequence ID" value="NZ_JAMQBK010000021.1"/>
</dbReference>
<sequence length="67" mass="7260">MTLKHQKRVPRLDYATQQGGCWDDGPPVHLQGQAVAEDENIPVSSSTVGGIMSTFASAYRRVDEVSA</sequence>
<reference evidence="1 2" key="1">
    <citation type="journal article" date="2022" name="Syst. Appl. Microbiol.">
        <title>Rhodopirellula aestuarii sp. nov., a novel member of the genus Rhodopirellula isolated from brackish sediments collected in the Tagus River estuary, Portugal.</title>
        <authorList>
            <person name="Vitorino I.R."/>
            <person name="Klimek D."/>
            <person name="Calusinska M."/>
            <person name="Lobo-da-Cunha A."/>
            <person name="Vasconcelos V."/>
            <person name="Lage O.M."/>
        </authorList>
    </citation>
    <scope>NUCLEOTIDE SEQUENCE [LARGE SCALE GENOMIC DNA]</scope>
    <source>
        <strain evidence="1 2">ICT_H3.1</strain>
    </source>
</reference>
<proteinExistence type="predicted"/>
<keyword evidence="2" id="KW-1185">Reference proteome</keyword>